<feature type="region of interest" description="Disordered" evidence="3">
    <location>
        <begin position="572"/>
        <end position="594"/>
    </location>
</feature>
<evidence type="ECO:0000256" key="1">
    <source>
        <dbReference type="ARBA" id="ARBA00022786"/>
    </source>
</evidence>
<dbReference type="Gene3D" id="3.90.70.10">
    <property type="entry name" value="Cysteine proteinases"/>
    <property type="match status" value="1"/>
</dbReference>
<feature type="region of interest" description="Disordered" evidence="3">
    <location>
        <begin position="757"/>
        <end position="790"/>
    </location>
</feature>
<dbReference type="GO" id="GO:0004843">
    <property type="term" value="F:cysteine-type deubiquitinase activity"/>
    <property type="evidence" value="ECO:0007669"/>
    <property type="project" value="InterPro"/>
</dbReference>
<dbReference type="PANTHER" id="PTHR22975:SF9">
    <property type="entry name" value="ECHINUS SPLICE FORM 3"/>
    <property type="match status" value="1"/>
</dbReference>
<evidence type="ECO:0000256" key="3">
    <source>
        <dbReference type="SAM" id="MobiDB-lite"/>
    </source>
</evidence>
<dbReference type="SUPFAM" id="SSF48452">
    <property type="entry name" value="TPR-like"/>
    <property type="match status" value="1"/>
</dbReference>
<dbReference type="Proteomes" id="UP000594638">
    <property type="component" value="Unassembled WGS sequence"/>
</dbReference>
<dbReference type="InterPro" id="IPR011990">
    <property type="entry name" value="TPR-like_helical_dom_sf"/>
</dbReference>
<dbReference type="EMBL" id="CACTIH010000346">
    <property type="protein sequence ID" value="CAA2959783.1"/>
    <property type="molecule type" value="Genomic_DNA"/>
</dbReference>
<comment type="caution">
    <text evidence="5">The sequence shown here is derived from an EMBL/GenBank/DDBJ whole genome shotgun (WGS) entry which is preliminary data.</text>
</comment>
<dbReference type="InterPro" id="IPR006866">
    <property type="entry name" value="DUF627_N"/>
</dbReference>
<gene>
    <name evidence="5" type="ORF">OLEA9_A006153</name>
</gene>
<dbReference type="Pfam" id="PF00443">
    <property type="entry name" value="UCH"/>
    <property type="match status" value="1"/>
</dbReference>
<dbReference type="InterPro" id="IPR006865">
    <property type="entry name" value="DUF629"/>
</dbReference>
<dbReference type="PROSITE" id="PS00028">
    <property type="entry name" value="ZINC_FINGER_C2H2_1"/>
    <property type="match status" value="1"/>
</dbReference>
<keyword evidence="6" id="KW-1185">Reference proteome</keyword>
<dbReference type="PROSITE" id="PS50235">
    <property type="entry name" value="USP_3"/>
    <property type="match status" value="1"/>
</dbReference>
<dbReference type="Gramene" id="OE9A006153T2">
    <property type="protein sequence ID" value="OE9A006153C2"/>
    <property type="gene ID" value="OE9A006153"/>
</dbReference>
<dbReference type="GO" id="GO:0016579">
    <property type="term" value="P:protein deubiquitination"/>
    <property type="evidence" value="ECO:0007669"/>
    <property type="project" value="InterPro"/>
</dbReference>
<dbReference type="PANTHER" id="PTHR22975">
    <property type="entry name" value="UBIQUITIN SPECIFIC PROTEINASE"/>
    <property type="match status" value="1"/>
</dbReference>
<dbReference type="Pfam" id="PF04781">
    <property type="entry name" value="DUF627"/>
    <property type="match status" value="1"/>
</dbReference>
<feature type="domain" description="USP" evidence="4">
    <location>
        <begin position="1362"/>
        <end position="1684"/>
    </location>
</feature>
<keyword evidence="2 5" id="KW-0378">Hydrolase</keyword>
<dbReference type="OrthoDB" id="568282at2759"/>
<proteinExistence type="predicted"/>
<name>A0A8S0PXE1_OLEEU</name>
<dbReference type="InterPro" id="IPR052398">
    <property type="entry name" value="Ubiquitin_hydrolase_53/54"/>
</dbReference>
<keyword evidence="1" id="KW-0833">Ubl conjugation pathway</keyword>
<dbReference type="InterPro" id="IPR038765">
    <property type="entry name" value="Papain-like_cys_pep_sf"/>
</dbReference>
<organism evidence="5 6">
    <name type="scientific">Olea europaea subsp. europaea</name>
    <dbReference type="NCBI Taxonomy" id="158383"/>
    <lineage>
        <taxon>Eukaryota</taxon>
        <taxon>Viridiplantae</taxon>
        <taxon>Streptophyta</taxon>
        <taxon>Embryophyta</taxon>
        <taxon>Tracheophyta</taxon>
        <taxon>Spermatophyta</taxon>
        <taxon>Magnoliopsida</taxon>
        <taxon>eudicotyledons</taxon>
        <taxon>Gunneridae</taxon>
        <taxon>Pentapetalae</taxon>
        <taxon>asterids</taxon>
        <taxon>lamiids</taxon>
        <taxon>Lamiales</taxon>
        <taxon>Oleaceae</taxon>
        <taxon>Oleeae</taxon>
        <taxon>Olea</taxon>
    </lineage>
</organism>
<dbReference type="Gene3D" id="1.25.40.10">
    <property type="entry name" value="Tetratricopeptide repeat domain"/>
    <property type="match status" value="1"/>
</dbReference>
<feature type="compositionally biased region" description="Basic and acidic residues" evidence="3">
    <location>
        <begin position="770"/>
        <end position="790"/>
    </location>
</feature>
<dbReference type="SUPFAM" id="SSF54001">
    <property type="entry name" value="Cysteine proteinases"/>
    <property type="match status" value="1"/>
</dbReference>
<dbReference type="CDD" id="cd02257">
    <property type="entry name" value="Peptidase_C19"/>
    <property type="match status" value="1"/>
</dbReference>
<dbReference type="InterPro" id="IPR001394">
    <property type="entry name" value="Peptidase_C19_UCH"/>
</dbReference>
<dbReference type="InterPro" id="IPR028889">
    <property type="entry name" value="USP"/>
</dbReference>
<reference evidence="5 6" key="1">
    <citation type="submission" date="2019-12" db="EMBL/GenBank/DDBJ databases">
        <authorList>
            <person name="Alioto T."/>
            <person name="Alioto T."/>
            <person name="Gomez Garrido J."/>
        </authorList>
    </citation>
    <scope>NUCLEOTIDE SEQUENCE [LARGE SCALE GENOMIC DNA]</scope>
</reference>
<feature type="region of interest" description="Disordered" evidence="3">
    <location>
        <begin position="1217"/>
        <end position="1236"/>
    </location>
</feature>
<dbReference type="Pfam" id="PF04780">
    <property type="entry name" value="DUF629"/>
    <property type="match status" value="1"/>
</dbReference>
<dbReference type="InterPro" id="IPR013087">
    <property type="entry name" value="Znf_C2H2_type"/>
</dbReference>
<protein>
    <submittedName>
        <fullName evidence="5">Ubiquitinyl hydrolase 1</fullName>
    </submittedName>
</protein>
<feature type="compositionally biased region" description="Basic residues" evidence="3">
    <location>
        <begin position="1217"/>
        <end position="1232"/>
    </location>
</feature>
<accession>A0A8S0PXE1</accession>
<sequence length="1739" mass="196492">MGNEKPNIASRFNSSQPLAEVEALEGGANTILTDVESSEIAESISSSNDSVKIECKKALAALRQGNHEKSLQLMKDLCLKHENSAVVHYFMGTVFVRIASTINDPNDKQQCLKKALESARKSVTLLPDSFESIILYANLLFETANEGDYQEVEQECERALAVAFQFRQELIKSEARVVRFQNEVQSLIQKLTTAREVHENISAPKAAIDPVQNDEGSMVQDLNTETECHEKISTPKAAIDPVQNEEGCSIPKSNIAAISTRIKNLGNEDEKLPMRVHEYTTEMTSASNIAPMQNDEGSMVQDLNTANECHEKISTPKAAIDPVQNEEGSLILKSNVASILTGMKDLSNEEEKLPLRVHEDLMEMTSVSKIGPMQNDEVSMVQDLNTATECHEKVSTSKVAIDPMQNEEGSLSPKSDVASISTGMKNLGTEEEKLPMRVHEDLMEMTSVSKLGLMQNDEGSMVQDSKTATECHEKVSTPKAAIDPVQNEEGSSIPKSDVTSISTGMKNLGIEEENLTMRVHEDPIEMTSESTKAPNEIKNATEAPEDVRKEMIVLKAAVALLLNSNNNDGNKGLDSGLGMGKKVKERRKSENTRRNISSAEIRDFVRSYWNSLDLDKKKELLKVRISDLKTYYSLSKEGSVSKVLDDALSFGKDNRVWKFWQCCSCNAKFANADSHRQHVKKEHMWTLLPKLQSIIPEMVDNEWTEMLLSCSWKPLDLKAAIKMLEEQSKFEEPNFLDESDPRNDEDDSSECFVEPHFNEYEGDSSPVKSKLGDNCRGRTQESENVKWMDSSEDRARKKSFLDLSWPSSDDSECACLLEIIHVTFELFIKLNYLAKSHLSMVIHFAVQNLQGLADGSHLLNFNMDQTPLCICFLGAPHLRKIVFYLKMIFHGIFSSETDKYSDKSNSMDDSISCAQVVDTMEEMNFALDDLVLVLERFLPCKLNSPLCADAANDDSSSATSPCISYEKNDVVIDSDALLSWIFTGPPNGELLGSWACAREEKAQQGKEILEFYEREFKDLQGLCEKKYEGLNNEEALRAVNNLCCKERIKREHAVPQSYDSVLRKRREDLIRSDDGVTFINNRFELHVIENILTGVESGKVDDGRPKDHLHQVDTCIEIAIERQKEKASVELCHTDAMILRVLDWMQQLEVKLDSASAHDFRSILVPLVKSYLRAHLEAMAEKDATKKSDAAREVLLAELAVDSEQSFCGRLDNSKHMNKRMKDKKKSKKRMRNKDSKAIDENQLHRICSQSSEQISHVSAPDGDDHDAEEYKHRIKLEFEERKLEETLEYEREIEYEAKQKHHIEQPVFSEKEIDEVGQLRSKHTFDGDGALQQRKLLEMGELDYSSHELIADGINVMDTFPGLKNELGEYNCFLNVIIQSLWHLRWFRDEILRSSSGHVRVGDPCVTCALYDIFISLSKPPKDTRREAVAPTSLRVALSNLFPNSKFFQEGQMNDASEVLGVILDCLHRSFPCEPVVRVGALECVGVSCIAHSLFGLDILERMKCDDCGLESRHQKYKSYFHNINARALRIMKDMCPKTSFDELLYVVEVIHQLPCDPEVGGCGKLNYIQLVLSAQPYFFTTVLGWQNSCESVDDITKTLAALTTEINISLLYRGLDRKSRHCLVSVVCFYGRHYCCFAYKHEHKKWIMYDDETVKEIGGWNDVVITCERGHLQPQVLLFEADNPPQFDAMTALPNVPNNCNPDYHLKVKENNVVDSLWIQRPYSNGNNENNTMVMQS</sequence>
<evidence type="ECO:0000313" key="6">
    <source>
        <dbReference type="Proteomes" id="UP000594638"/>
    </source>
</evidence>
<evidence type="ECO:0000259" key="4">
    <source>
        <dbReference type="PROSITE" id="PS50235"/>
    </source>
</evidence>
<evidence type="ECO:0000256" key="2">
    <source>
        <dbReference type="ARBA" id="ARBA00022801"/>
    </source>
</evidence>
<evidence type="ECO:0000313" key="5">
    <source>
        <dbReference type="EMBL" id="CAA2959783.1"/>
    </source>
</evidence>